<organism evidence="2 4">
    <name type="scientific">Trichonephila clavata</name>
    <name type="common">Joro spider</name>
    <name type="synonym">Nephila clavata</name>
    <dbReference type="NCBI Taxonomy" id="2740835"/>
    <lineage>
        <taxon>Eukaryota</taxon>
        <taxon>Metazoa</taxon>
        <taxon>Ecdysozoa</taxon>
        <taxon>Arthropoda</taxon>
        <taxon>Chelicerata</taxon>
        <taxon>Arachnida</taxon>
        <taxon>Araneae</taxon>
        <taxon>Araneomorphae</taxon>
        <taxon>Entelegynae</taxon>
        <taxon>Araneoidea</taxon>
        <taxon>Nephilidae</taxon>
        <taxon>Trichonephila</taxon>
    </lineage>
</organism>
<comment type="caution">
    <text evidence="2">The sequence shown here is derived from an EMBL/GenBank/DDBJ whole genome shotgun (WGS) entry which is preliminary data.</text>
</comment>
<dbReference type="EMBL" id="BMAO01013737">
    <property type="protein sequence ID" value="GFQ90722.1"/>
    <property type="molecule type" value="Genomic_DNA"/>
</dbReference>
<gene>
    <name evidence="3" type="ORF">TNCT_555551</name>
    <name evidence="2" type="ORF">TNCT_612811</name>
</gene>
<proteinExistence type="predicted"/>
<dbReference type="InterPro" id="IPR000210">
    <property type="entry name" value="BTB/POZ_dom"/>
</dbReference>
<dbReference type="Proteomes" id="UP000887116">
    <property type="component" value="Unassembled WGS sequence"/>
</dbReference>
<dbReference type="InterPro" id="IPR011333">
    <property type="entry name" value="SKP1/BTB/POZ_sf"/>
</dbReference>
<evidence type="ECO:0000313" key="2">
    <source>
        <dbReference type="EMBL" id="GFQ90722.1"/>
    </source>
</evidence>
<evidence type="ECO:0000313" key="4">
    <source>
        <dbReference type="Proteomes" id="UP000887116"/>
    </source>
</evidence>
<dbReference type="EMBL" id="BMAO01027044">
    <property type="protein sequence ID" value="GFR14158.1"/>
    <property type="molecule type" value="Genomic_DNA"/>
</dbReference>
<sequence>MFTNDTKKIKGSVDIGDLDADIIRRILTYMYTDNLEDILWESAFGLYETTDKYEIPPRRKSSASLEDHVSLTNVCDTLVLTDTH</sequence>
<evidence type="ECO:0000313" key="3">
    <source>
        <dbReference type="EMBL" id="GFR14158.1"/>
    </source>
</evidence>
<reference evidence="2" key="1">
    <citation type="submission" date="2020-07" db="EMBL/GenBank/DDBJ databases">
        <title>Multicomponent nature underlies the extraordinary mechanical properties of spider dragline silk.</title>
        <authorList>
            <person name="Kono N."/>
            <person name="Nakamura H."/>
            <person name="Mori M."/>
            <person name="Yoshida Y."/>
            <person name="Ohtoshi R."/>
            <person name="Malay A.D."/>
            <person name="Moran D.A.P."/>
            <person name="Tomita M."/>
            <person name="Numata K."/>
            <person name="Arakawa K."/>
        </authorList>
    </citation>
    <scope>NUCLEOTIDE SEQUENCE</scope>
</reference>
<accession>A0A8X6IAG2</accession>
<dbReference type="OrthoDB" id="6435041at2759"/>
<dbReference type="Gene3D" id="3.30.710.10">
    <property type="entry name" value="Potassium Channel Kv1.1, Chain A"/>
    <property type="match status" value="1"/>
</dbReference>
<evidence type="ECO:0000259" key="1">
    <source>
        <dbReference type="Pfam" id="PF00651"/>
    </source>
</evidence>
<feature type="domain" description="BTB" evidence="1">
    <location>
        <begin position="1"/>
        <end position="57"/>
    </location>
</feature>
<name>A0A8X6IAG2_TRICU</name>
<dbReference type="Pfam" id="PF00651">
    <property type="entry name" value="BTB"/>
    <property type="match status" value="1"/>
</dbReference>
<dbReference type="SUPFAM" id="SSF54695">
    <property type="entry name" value="POZ domain"/>
    <property type="match status" value="1"/>
</dbReference>
<protein>
    <recommendedName>
        <fullName evidence="1">BTB domain-containing protein</fullName>
    </recommendedName>
</protein>
<dbReference type="AlphaFoldDB" id="A0A8X6IAG2"/>
<keyword evidence="4" id="KW-1185">Reference proteome</keyword>